<comment type="caution">
    <text evidence="5">The sequence shown here is derived from an EMBL/GenBank/DDBJ whole genome shotgun (WGS) entry which is preliminary data.</text>
</comment>
<gene>
    <name evidence="5" type="ORF">GCM10023226_08420</name>
</gene>
<evidence type="ECO:0000259" key="4">
    <source>
        <dbReference type="Pfam" id="PF22725"/>
    </source>
</evidence>
<evidence type="ECO:0000313" key="5">
    <source>
        <dbReference type="EMBL" id="GAA4673674.1"/>
    </source>
</evidence>
<dbReference type="Pfam" id="PF22725">
    <property type="entry name" value="GFO_IDH_MocA_C3"/>
    <property type="match status" value="1"/>
</dbReference>
<dbReference type="RefSeq" id="WP_345262949.1">
    <property type="nucleotide sequence ID" value="NZ_BAABIM010000001.1"/>
</dbReference>
<dbReference type="Gene3D" id="3.40.50.720">
    <property type="entry name" value="NAD(P)-binding Rossmann-like Domain"/>
    <property type="match status" value="1"/>
</dbReference>
<feature type="domain" description="GFO/IDH/MocA-like oxidoreductase" evidence="4">
    <location>
        <begin position="132"/>
        <end position="235"/>
    </location>
</feature>
<evidence type="ECO:0000256" key="1">
    <source>
        <dbReference type="ARBA" id="ARBA00010928"/>
    </source>
</evidence>
<dbReference type="InterPro" id="IPR055170">
    <property type="entry name" value="GFO_IDH_MocA-like_dom"/>
</dbReference>
<comment type="similarity">
    <text evidence="1">Belongs to the Gfo/Idh/MocA family.</text>
</comment>
<sequence length="324" mass="34291">MTTTTRWAILATGAIAHTFARDLALTPDAELVAVGSRRAEAAEAFAAEHGGRPHGSYEALVADPEVDVVYVATPHGRHLEDAGLALAAGKHVLCEKPLTVDVATSEQLIAEAARHDRFLMEAMWTACHPVVLAVQRDLRAGRFGTPRHLHAELGFPVPPDPAGRMWDPALGASALLDMGIYPLTLAHLLLGEAESLHAQAVLTDRGVDASAVVTGRYPGDALATLVCSMTSQSSRAAAVATDLGRLDIPTFHHPERAVFTPADGGEPVVVESEVPLIGRGYGHEIVEVGRCLQEGLRESPLVPHSFTLTLARQLGQLRAQVGAA</sequence>
<dbReference type="Proteomes" id="UP001500621">
    <property type="component" value="Unassembled WGS sequence"/>
</dbReference>
<dbReference type="EMBL" id="BAABIM010000001">
    <property type="protein sequence ID" value="GAA4673674.1"/>
    <property type="molecule type" value="Genomic_DNA"/>
</dbReference>
<dbReference type="Gene3D" id="3.30.360.10">
    <property type="entry name" value="Dihydrodipicolinate Reductase, domain 2"/>
    <property type="match status" value="1"/>
</dbReference>
<evidence type="ECO:0000259" key="3">
    <source>
        <dbReference type="Pfam" id="PF01408"/>
    </source>
</evidence>
<organism evidence="5 6">
    <name type="scientific">Nocardioides nanhaiensis</name>
    <dbReference type="NCBI Taxonomy" id="1476871"/>
    <lineage>
        <taxon>Bacteria</taxon>
        <taxon>Bacillati</taxon>
        <taxon>Actinomycetota</taxon>
        <taxon>Actinomycetes</taxon>
        <taxon>Propionibacteriales</taxon>
        <taxon>Nocardioidaceae</taxon>
        <taxon>Nocardioides</taxon>
    </lineage>
</organism>
<dbReference type="PANTHER" id="PTHR22604:SF105">
    <property type="entry name" value="TRANS-1,2-DIHYDROBENZENE-1,2-DIOL DEHYDROGENASE"/>
    <property type="match status" value="1"/>
</dbReference>
<dbReference type="InterPro" id="IPR036291">
    <property type="entry name" value="NAD(P)-bd_dom_sf"/>
</dbReference>
<protein>
    <submittedName>
        <fullName evidence="5">Gfo/Idh/MocA family oxidoreductase</fullName>
    </submittedName>
</protein>
<name>A0ABP8VW99_9ACTN</name>
<reference evidence="6" key="1">
    <citation type="journal article" date="2019" name="Int. J. Syst. Evol. Microbiol.">
        <title>The Global Catalogue of Microorganisms (GCM) 10K type strain sequencing project: providing services to taxonomists for standard genome sequencing and annotation.</title>
        <authorList>
            <consortium name="The Broad Institute Genomics Platform"/>
            <consortium name="The Broad Institute Genome Sequencing Center for Infectious Disease"/>
            <person name="Wu L."/>
            <person name="Ma J."/>
        </authorList>
    </citation>
    <scope>NUCLEOTIDE SEQUENCE [LARGE SCALE GENOMIC DNA]</scope>
    <source>
        <strain evidence="6">JCM 18127</strain>
    </source>
</reference>
<dbReference type="SUPFAM" id="SSF55347">
    <property type="entry name" value="Glyceraldehyde-3-phosphate dehydrogenase-like, C-terminal domain"/>
    <property type="match status" value="1"/>
</dbReference>
<accession>A0ABP8VW99</accession>
<evidence type="ECO:0000313" key="6">
    <source>
        <dbReference type="Proteomes" id="UP001500621"/>
    </source>
</evidence>
<keyword evidence="2" id="KW-0560">Oxidoreductase</keyword>
<proteinExistence type="inferred from homology"/>
<dbReference type="PANTHER" id="PTHR22604">
    <property type="entry name" value="OXIDOREDUCTASES"/>
    <property type="match status" value="1"/>
</dbReference>
<evidence type="ECO:0000256" key="2">
    <source>
        <dbReference type="ARBA" id="ARBA00023002"/>
    </source>
</evidence>
<keyword evidence="6" id="KW-1185">Reference proteome</keyword>
<dbReference type="SUPFAM" id="SSF51735">
    <property type="entry name" value="NAD(P)-binding Rossmann-fold domains"/>
    <property type="match status" value="1"/>
</dbReference>
<dbReference type="InterPro" id="IPR000683">
    <property type="entry name" value="Gfo/Idh/MocA-like_OxRdtase_N"/>
</dbReference>
<feature type="domain" description="Gfo/Idh/MocA-like oxidoreductase N-terminal" evidence="3">
    <location>
        <begin position="6"/>
        <end position="120"/>
    </location>
</feature>
<dbReference type="Pfam" id="PF01408">
    <property type="entry name" value="GFO_IDH_MocA"/>
    <property type="match status" value="1"/>
</dbReference>
<dbReference type="InterPro" id="IPR050984">
    <property type="entry name" value="Gfo/Idh/MocA_domain"/>
</dbReference>